<dbReference type="GO" id="GO:0046983">
    <property type="term" value="F:protein dimerization activity"/>
    <property type="evidence" value="ECO:0007669"/>
    <property type="project" value="InterPro"/>
</dbReference>
<dbReference type="EMBL" id="JACHOV010000009">
    <property type="protein sequence ID" value="MBB4642150.1"/>
    <property type="molecule type" value="Genomic_DNA"/>
</dbReference>
<dbReference type="InterPro" id="IPR036890">
    <property type="entry name" value="HATPase_C_sf"/>
</dbReference>
<evidence type="ECO:0000256" key="3">
    <source>
        <dbReference type="ARBA" id="ARBA00023012"/>
    </source>
</evidence>
<keyword evidence="7" id="KW-1185">Reference proteome</keyword>
<evidence type="ECO:0000256" key="2">
    <source>
        <dbReference type="ARBA" id="ARBA00022777"/>
    </source>
</evidence>
<gene>
    <name evidence="6" type="ORF">HNQ99_002472</name>
</gene>
<evidence type="ECO:0000259" key="5">
    <source>
        <dbReference type="Pfam" id="PF07730"/>
    </source>
</evidence>
<feature type="transmembrane region" description="Helical" evidence="4">
    <location>
        <begin position="165"/>
        <end position="184"/>
    </location>
</feature>
<feature type="transmembrane region" description="Helical" evidence="4">
    <location>
        <begin position="24"/>
        <end position="43"/>
    </location>
</feature>
<name>A0A840HX46_9SPHN</name>
<dbReference type="Gene3D" id="3.30.565.10">
    <property type="entry name" value="Histidine kinase-like ATPase, C-terminal domain"/>
    <property type="match status" value="1"/>
</dbReference>
<dbReference type="Pfam" id="PF07730">
    <property type="entry name" value="HisKA_3"/>
    <property type="match status" value="1"/>
</dbReference>
<dbReference type="PANTHER" id="PTHR24421">
    <property type="entry name" value="NITRATE/NITRITE SENSOR PROTEIN NARX-RELATED"/>
    <property type="match status" value="1"/>
</dbReference>
<feature type="transmembrane region" description="Helical" evidence="4">
    <location>
        <begin position="55"/>
        <end position="76"/>
    </location>
</feature>
<dbReference type="RefSeq" id="WP_184475925.1">
    <property type="nucleotide sequence ID" value="NZ_JACHOV010000009.1"/>
</dbReference>
<reference evidence="6 7" key="1">
    <citation type="submission" date="2020-08" db="EMBL/GenBank/DDBJ databases">
        <title>Genomic Encyclopedia of Type Strains, Phase IV (KMG-IV): sequencing the most valuable type-strain genomes for metagenomic binning, comparative biology and taxonomic classification.</title>
        <authorList>
            <person name="Goeker M."/>
        </authorList>
    </citation>
    <scope>NUCLEOTIDE SEQUENCE [LARGE SCALE GENOMIC DNA]</scope>
    <source>
        <strain evidence="6 7">DSM 7465</strain>
    </source>
</reference>
<dbReference type="Proteomes" id="UP000575068">
    <property type="component" value="Unassembled WGS sequence"/>
</dbReference>
<evidence type="ECO:0000256" key="4">
    <source>
        <dbReference type="SAM" id="Phobius"/>
    </source>
</evidence>
<proteinExistence type="predicted"/>
<evidence type="ECO:0000256" key="1">
    <source>
        <dbReference type="ARBA" id="ARBA00022679"/>
    </source>
</evidence>
<dbReference type="InterPro" id="IPR011712">
    <property type="entry name" value="Sig_transdc_His_kin_sub3_dim/P"/>
</dbReference>
<dbReference type="InterPro" id="IPR050482">
    <property type="entry name" value="Sensor_HK_TwoCompSys"/>
</dbReference>
<feature type="domain" description="Signal transduction histidine kinase subgroup 3 dimerisation and phosphoacceptor" evidence="5">
    <location>
        <begin position="366"/>
        <end position="427"/>
    </location>
</feature>
<protein>
    <submittedName>
        <fullName evidence="6">Signal transduction histidine kinase</fullName>
    </submittedName>
</protein>
<dbReference type="AlphaFoldDB" id="A0A840HX46"/>
<keyword evidence="3" id="KW-0902">Two-component regulatory system</keyword>
<evidence type="ECO:0000313" key="6">
    <source>
        <dbReference type="EMBL" id="MBB4642150.1"/>
    </source>
</evidence>
<keyword evidence="4" id="KW-0472">Membrane</keyword>
<keyword evidence="4" id="KW-1133">Transmembrane helix</keyword>
<dbReference type="GO" id="GO:0000155">
    <property type="term" value="F:phosphorelay sensor kinase activity"/>
    <property type="evidence" value="ECO:0007669"/>
    <property type="project" value="InterPro"/>
</dbReference>
<sequence>MREVAKVPFLFAEKCTVQLGRSPIVSVTLARIALLIALANEMARLAELDLAMRGIAQAAVAGYAIWTLICVAGLLVFTRYELLVRPLILLGDFLVCVTFVIVFRLLELPAILGCLLLLWACHERMGKTVSSIGALIFILAFLFRNRYEPLAHSYSPQLATDYTDSAAIFIGSLISLSVIGSHLYQARVKSWSDQLQAAGGNLSDPPMEFLLEQVATFFHARSVCFLWEDVDSRAMHCADLIVGQAPTFPAAEEEMRFLLQPSVRAAPFLFASYTDRLFFRNSFGSLKFANAPDYVDNLNQLLKYRRGVSFAVNAGTLCGRFFVACNHGWSPNLLAHCEVASDSVDSFFERSFFLQAWRDRAFAEARLALSGDLHDSVLQTLAAMRLRLSTLVPKAQNYLPSAELQNLTRLQDMIIAEQGRLRQLLNESKRTNGVSQNLADSLSSCAEMLSAQWNIDCRACVDHPDVDIDRSTAIEVEFLIREAVANAVQHAAARQVTIAAALQDDALLMAFRNDSKADHPVNGHAQTDGIQSNSLSRRLKLLGGTAYFDNINDKALLSIRIPLKHAEKRV</sequence>
<evidence type="ECO:0000313" key="7">
    <source>
        <dbReference type="Proteomes" id="UP000575068"/>
    </source>
</evidence>
<accession>A0A840HX46</accession>
<keyword evidence="2 6" id="KW-0418">Kinase</keyword>
<keyword evidence="1" id="KW-0808">Transferase</keyword>
<feature type="transmembrane region" description="Helical" evidence="4">
    <location>
        <begin position="88"/>
        <end position="121"/>
    </location>
</feature>
<comment type="caution">
    <text evidence="6">The sequence shown here is derived from an EMBL/GenBank/DDBJ whole genome shotgun (WGS) entry which is preliminary data.</text>
</comment>
<organism evidence="6 7">
    <name type="scientific">Rhizorhapis suberifaciens</name>
    <name type="common">corky root of lettuce</name>
    <dbReference type="NCBI Taxonomy" id="13656"/>
    <lineage>
        <taxon>Bacteria</taxon>
        <taxon>Pseudomonadati</taxon>
        <taxon>Pseudomonadota</taxon>
        <taxon>Alphaproteobacteria</taxon>
        <taxon>Sphingomonadales</taxon>
        <taxon>Sphingomonadaceae</taxon>
        <taxon>Rhizorhapis</taxon>
    </lineage>
</organism>
<feature type="transmembrane region" description="Helical" evidence="4">
    <location>
        <begin position="128"/>
        <end position="145"/>
    </location>
</feature>
<dbReference type="GO" id="GO:0016020">
    <property type="term" value="C:membrane"/>
    <property type="evidence" value="ECO:0007669"/>
    <property type="project" value="InterPro"/>
</dbReference>
<keyword evidence="4" id="KW-0812">Transmembrane</keyword>